<dbReference type="EMBL" id="JACGWO010000005">
    <property type="protein sequence ID" value="KAK4426657.1"/>
    <property type="molecule type" value="Genomic_DNA"/>
</dbReference>
<dbReference type="SUPFAM" id="SSF53335">
    <property type="entry name" value="S-adenosyl-L-methionine-dependent methyltransferases"/>
    <property type="match status" value="1"/>
</dbReference>
<proteinExistence type="inferred from homology"/>
<keyword evidence="2" id="KW-0489">Methyltransferase</keyword>
<dbReference type="GO" id="GO:0008168">
    <property type="term" value="F:methyltransferase activity"/>
    <property type="evidence" value="ECO:0007669"/>
    <property type="project" value="UniProtKB-KW"/>
</dbReference>
<evidence type="ECO:0000256" key="1">
    <source>
        <dbReference type="ARBA" id="ARBA00007967"/>
    </source>
</evidence>
<evidence type="ECO:0000256" key="5">
    <source>
        <dbReference type="ARBA" id="ARBA00022842"/>
    </source>
</evidence>
<evidence type="ECO:0000313" key="8">
    <source>
        <dbReference type="Proteomes" id="UP001293254"/>
    </source>
</evidence>
<dbReference type="AlphaFoldDB" id="A0AAE1YAY0"/>
<keyword evidence="8" id="KW-1185">Reference proteome</keyword>
<dbReference type="InterPro" id="IPR005299">
    <property type="entry name" value="MeTrfase_7"/>
</dbReference>
<feature type="compositionally biased region" description="Basic and acidic residues" evidence="6">
    <location>
        <begin position="67"/>
        <end position="77"/>
    </location>
</feature>
<dbReference type="InterPro" id="IPR029063">
    <property type="entry name" value="SAM-dependent_MTases_sf"/>
</dbReference>
<evidence type="ECO:0000256" key="6">
    <source>
        <dbReference type="SAM" id="MobiDB-lite"/>
    </source>
</evidence>
<organism evidence="7 8">
    <name type="scientific">Sesamum alatum</name>
    <dbReference type="NCBI Taxonomy" id="300844"/>
    <lineage>
        <taxon>Eukaryota</taxon>
        <taxon>Viridiplantae</taxon>
        <taxon>Streptophyta</taxon>
        <taxon>Embryophyta</taxon>
        <taxon>Tracheophyta</taxon>
        <taxon>Spermatophyta</taxon>
        <taxon>Magnoliopsida</taxon>
        <taxon>eudicotyledons</taxon>
        <taxon>Gunneridae</taxon>
        <taxon>Pentapetalae</taxon>
        <taxon>asterids</taxon>
        <taxon>lamiids</taxon>
        <taxon>Lamiales</taxon>
        <taxon>Pedaliaceae</taxon>
        <taxon>Sesamum</taxon>
    </lineage>
</organism>
<sequence length="427" mass="47194">MAQLYAMRRWCLQSHGISVLGCSSVFGATLQRAILGLHTMVGGEGPLSYAHNSSCQSFDIYKTGGRGGDEVEGRSDGGEGGGRLGGERKIRGAVDVAKPIIEEAIKHKLDINELCSNGLMNNFWIADFGCSTGHNSFLAMQMITRAIQEKFQSERLVSQIPDFYVFFNDQVTNDFNTLFRSLPPERHYRALGLPGDYHGCLLPKASLHFAYSSWALHWLSQVPKAVTDPNSPAWNKGRVYYVGAKQEVVDAYSSQHAKDIGAFLEARAQELVSGGLMALVFLGSIATSAENSNASYSDIPSETALIGSCLMDMAKKGRVSEAKIDSFNFPLYFTFPEELKAVIERNGSYNIERMETLDNPGKHTLTSAKARALFHRAVLEGLLIDHFGCEIIDELFDRYAHKLEISPAILHPDNDKSIILFALLKRR</sequence>
<evidence type="ECO:0000313" key="7">
    <source>
        <dbReference type="EMBL" id="KAK4426657.1"/>
    </source>
</evidence>
<dbReference type="Gene3D" id="1.10.1200.270">
    <property type="entry name" value="Methyltransferase, alpha-helical capping domain"/>
    <property type="match status" value="1"/>
</dbReference>
<dbReference type="GO" id="GO:0046872">
    <property type="term" value="F:metal ion binding"/>
    <property type="evidence" value="ECO:0007669"/>
    <property type="project" value="UniProtKB-KW"/>
</dbReference>
<dbReference type="GO" id="GO:0032259">
    <property type="term" value="P:methylation"/>
    <property type="evidence" value="ECO:0007669"/>
    <property type="project" value="UniProtKB-KW"/>
</dbReference>
<comment type="similarity">
    <text evidence="1">Belongs to the methyltransferase superfamily. Type-7 methyltransferase family.</text>
</comment>
<dbReference type="InterPro" id="IPR042086">
    <property type="entry name" value="MeTrfase_capping"/>
</dbReference>
<evidence type="ECO:0000256" key="3">
    <source>
        <dbReference type="ARBA" id="ARBA00022679"/>
    </source>
</evidence>
<reference evidence="7" key="1">
    <citation type="submission" date="2020-06" db="EMBL/GenBank/DDBJ databases">
        <authorList>
            <person name="Li T."/>
            <person name="Hu X."/>
            <person name="Zhang T."/>
            <person name="Song X."/>
            <person name="Zhang H."/>
            <person name="Dai N."/>
            <person name="Sheng W."/>
            <person name="Hou X."/>
            <person name="Wei L."/>
        </authorList>
    </citation>
    <scope>NUCLEOTIDE SEQUENCE</scope>
    <source>
        <strain evidence="7">3651</strain>
        <tissue evidence="7">Leaf</tissue>
    </source>
</reference>
<feature type="region of interest" description="Disordered" evidence="6">
    <location>
        <begin position="65"/>
        <end position="86"/>
    </location>
</feature>
<dbReference type="Proteomes" id="UP001293254">
    <property type="component" value="Unassembled WGS sequence"/>
</dbReference>
<keyword evidence="5" id="KW-0460">Magnesium</keyword>
<dbReference type="Gene3D" id="3.40.50.150">
    <property type="entry name" value="Vaccinia Virus protein VP39"/>
    <property type="match status" value="1"/>
</dbReference>
<keyword evidence="3" id="KW-0808">Transferase</keyword>
<gene>
    <name evidence="7" type="ORF">Salat_1434400</name>
</gene>
<comment type="caution">
    <text evidence="7">The sequence shown here is derived from an EMBL/GenBank/DDBJ whole genome shotgun (WGS) entry which is preliminary data.</text>
</comment>
<keyword evidence="4" id="KW-0479">Metal-binding</keyword>
<accession>A0AAE1YAY0</accession>
<evidence type="ECO:0000256" key="2">
    <source>
        <dbReference type="ARBA" id="ARBA00022603"/>
    </source>
</evidence>
<name>A0AAE1YAY0_9LAMI</name>
<reference evidence="7" key="2">
    <citation type="journal article" date="2024" name="Plant">
        <title>Genomic evolution and insights into agronomic trait innovations of Sesamum species.</title>
        <authorList>
            <person name="Miao H."/>
            <person name="Wang L."/>
            <person name="Qu L."/>
            <person name="Liu H."/>
            <person name="Sun Y."/>
            <person name="Le M."/>
            <person name="Wang Q."/>
            <person name="Wei S."/>
            <person name="Zheng Y."/>
            <person name="Lin W."/>
            <person name="Duan Y."/>
            <person name="Cao H."/>
            <person name="Xiong S."/>
            <person name="Wang X."/>
            <person name="Wei L."/>
            <person name="Li C."/>
            <person name="Ma Q."/>
            <person name="Ju M."/>
            <person name="Zhao R."/>
            <person name="Li G."/>
            <person name="Mu C."/>
            <person name="Tian Q."/>
            <person name="Mei H."/>
            <person name="Zhang T."/>
            <person name="Gao T."/>
            <person name="Zhang H."/>
        </authorList>
    </citation>
    <scope>NUCLEOTIDE SEQUENCE</scope>
    <source>
        <strain evidence="7">3651</strain>
    </source>
</reference>
<protein>
    <submittedName>
        <fullName evidence="7">Loganic acid O-methyltransferase</fullName>
    </submittedName>
</protein>
<dbReference type="PANTHER" id="PTHR31009">
    <property type="entry name" value="S-ADENOSYL-L-METHIONINE:CARBOXYL METHYLTRANSFERASE FAMILY PROTEIN"/>
    <property type="match status" value="1"/>
</dbReference>
<evidence type="ECO:0000256" key="4">
    <source>
        <dbReference type="ARBA" id="ARBA00022723"/>
    </source>
</evidence>
<dbReference type="Pfam" id="PF03492">
    <property type="entry name" value="Methyltransf_7"/>
    <property type="match status" value="1"/>
</dbReference>